<feature type="compositionally biased region" description="Low complexity" evidence="1">
    <location>
        <begin position="292"/>
        <end position="304"/>
    </location>
</feature>
<organism evidence="2 3">
    <name type="scientific">Moniliophthora roreri</name>
    <name type="common">Frosty pod rot fungus</name>
    <name type="synonym">Monilia roreri</name>
    <dbReference type="NCBI Taxonomy" id="221103"/>
    <lineage>
        <taxon>Eukaryota</taxon>
        <taxon>Fungi</taxon>
        <taxon>Dikarya</taxon>
        <taxon>Basidiomycota</taxon>
        <taxon>Agaricomycotina</taxon>
        <taxon>Agaricomycetes</taxon>
        <taxon>Agaricomycetidae</taxon>
        <taxon>Agaricales</taxon>
        <taxon>Marasmiineae</taxon>
        <taxon>Marasmiaceae</taxon>
        <taxon>Moniliophthora</taxon>
    </lineage>
</organism>
<evidence type="ECO:0000313" key="3">
    <source>
        <dbReference type="Proteomes" id="UP000054988"/>
    </source>
</evidence>
<accession>A0A0W0EVR6</accession>
<feature type="compositionally biased region" description="Acidic residues" evidence="1">
    <location>
        <begin position="447"/>
        <end position="462"/>
    </location>
</feature>
<evidence type="ECO:0000256" key="1">
    <source>
        <dbReference type="SAM" id="MobiDB-lite"/>
    </source>
</evidence>
<evidence type="ECO:0000313" key="2">
    <source>
        <dbReference type="EMBL" id="KTB28154.1"/>
    </source>
</evidence>
<feature type="compositionally biased region" description="Polar residues" evidence="1">
    <location>
        <begin position="490"/>
        <end position="500"/>
    </location>
</feature>
<feature type="region of interest" description="Disordered" evidence="1">
    <location>
        <begin position="289"/>
        <end position="325"/>
    </location>
</feature>
<comment type="caution">
    <text evidence="2">The sequence shown here is derived from an EMBL/GenBank/DDBJ whole genome shotgun (WGS) entry which is preliminary data.</text>
</comment>
<name>A0A0W0EVR6_MONRR</name>
<dbReference type="AlphaFoldDB" id="A0A0W0EVR6"/>
<dbReference type="Proteomes" id="UP000054988">
    <property type="component" value="Unassembled WGS sequence"/>
</dbReference>
<feature type="compositionally biased region" description="Polar residues" evidence="1">
    <location>
        <begin position="431"/>
        <end position="440"/>
    </location>
</feature>
<reference evidence="2 3" key="1">
    <citation type="submission" date="2015-12" db="EMBL/GenBank/DDBJ databases">
        <title>Draft genome sequence of Moniliophthora roreri, the causal agent of frosty pod rot of cacao.</title>
        <authorList>
            <person name="Aime M.C."/>
            <person name="Diaz-Valderrama J.R."/>
            <person name="Kijpornyongpan T."/>
            <person name="Phillips-Mora W."/>
        </authorList>
    </citation>
    <scope>NUCLEOTIDE SEQUENCE [LARGE SCALE GENOMIC DNA]</scope>
    <source>
        <strain evidence="2 3">MCA 2952</strain>
    </source>
</reference>
<gene>
    <name evidence="2" type="ORF">WG66_19268</name>
</gene>
<proteinExistence type="predicted"/>
<feature type="region of interest" description="Disordered" evidence="1">
    <location>
        <begin position="350"/>
        <end position="385"/>
    </location>
</feature>
<feature type="compositionally biased region" description="Acidic residues" evidence="1">
    <location>
        <begin position="350"/>
        <end position="367"/>
    </location>
</feature>
<feature type="region of interest" description="Disordered" evidence="1">
    <location>
        <begin position="423"/>
        <end position="500"/>
    </location>
</feature>
<dbReference type="EMBL" id="LATX01002501">
    <property type="protein sequence ID" value="KTB28154.1"/>
    <property type="molecule type" value="Genomic_DNA"/>
</dbReference>
<sequence length="621" mass="69952">MSQPRTCSQDQPINVNVSNPVLLDAGSNIHAHIEDSIKLPVYTSGRSTVAIMNAGAGSGMSSLSSVPIFDGERSKFKEFKCLFLGYCELQNIVEGLTQKKLSDEDKKDKDKLAPWNKYNNKCMGLFKMKLDALITEYDKFNLAEIFEWFSVLTAVHIGEGQNPTDAYNLIQTCLVKLKEEQIEIADWMISMILMKALPGSWDTFKSQVFITVEKKEDFAVSTLYFSIQREWSRRNLSPNMALISRITGIRPAQGYQAFQKQNNRPFRLHGGNQSSGNQTYRYLNSRNQSNASYKQGGNNQQQKSSDQKKKPSNQKSNQTKKSYKGKKQNTFVAAFDEGEDVVNMAFATAIDEEGGTSDEAEDSEMETQMEHSDQYSQTSEEEDTPYVKTLSLASGRHSSAPLHQQSIAYETDDGELISEQEVENSFRSDNRFSSPITGNNNDKESLGEEDTDDEDDELESSDESFHTVPQGDEDKENTPPEPVEAVTPPMNSTSYFPQSNPPSHLETNIYCGSGPTTLVPSFPDPSVPNNFNLHALRGYHLIPLTHSTPRIIVPNPLFTWINSLDKFLAQFPDKFVKLGMIKMQYIINRARQEGLLDEPCIQTYLEMMYLAICKPMVYGHL</sequence>
<protein>
    <submittedName>
        <fullName evidence="2">Uncharacterized protein</fullName>
    </submittedName>
</protein>